<gene>
    <name evidence="1" type="ordered locus">HacjB3_14975</name>
    <name evidence="2" type="ORF">C497_10203</name>
</gene>
<dbReference type="RefSeq" id="WP_008416468.1">
    <property type="nucleotide sequence ID" value="NC_014297.1"/>
</dbReference>
<accession>D8J9A5</accession>
<dbReference type="Proteomes" id="UP000000390">
    <property type="component" value="Chromosome"/>
</dbReference>
<dbReference type="OrthoDB" id="155826at2157"/>
<dbReference type="AlphaFoldDB" id="D8J9A5"/>
<evidence type="ECO:0000313" key="3">
    <source>
        <dbReference type="Proteomes" id="UP000000390"/>
    </source>
</evidence>
<dbReference type="HOGENOM" id="CLU_168015_0_0_2"/>
<evidence type="ECO:0000313" key="4">
    <source>
        <dbReference type="Proteomes" id="UP000011645"/>
    </source>
</evidence>
<dbReference type="EMBL" id="CP002062">
    <property type="protein sequence ID" value="ADJ16374.1"/>
    <property type="molecule type" value="Genomic_DNA"/>
</dbReference>
<reference evidence="2 4" key="2">
    <citation type="journal article" date="2014" name="PLoS Genet.">
        <title>Phylogenetically driven sequencing of extremely halophilic archaea reveals strategies for static and dynamic osmo-response.</title>
        <authorList>
            <person name="Becker E.A."/>
            <person name="Seitzer P.M."/>
            <person name="Tritt A."/>
            <person name="Larsen D."/>
            <person name="Krusor M."/>
            <person name="Yao A.I."/>
            <person name="Wu D."/>
            <person name="Madern D."/>
            <person name="Eisen J.A."/>
            <person name="Darling A.E."/>
            <person name="Facciotti M.T."/>
        </authorList>
    </citation>
    <scope>NUCLEOTIDE SEQUENCE [LARGE SCALE GENOMIC DNA]</scope>
    <source>
        <strain evidence="2">B3</strain>
        <strain evidence="4">DSM 18796 / CECT 7217 / JCM 14584 / KCTC 4019 / B3</strain>
    </source>
</reference>
<dbReference type="eggNOG" id="arCOG10143">
    <property type="taxonomic scope" value="Archaea"/>
</dbReference>
<evidence type="ECO:0000313" key="2">
    <source>
        <dbReference type="EMBL" id="ELY37108.1"/>
    </source>
</evidence>
<proteinExistence type="predicted"/>
<dbReference type="KEGG" id="hje:HacjB3_14975"/>
<dbReference type="STRING" id="795797.HacjB3_14975"/>
<reference evidence="1 3" key="1">
    <citation type="journal article" date="2010" name="J. Bacteriol.">
        <title>Complete genome sequence of Halalkalicoccus jeotgali B3(T), an extremely halophilic archaeon.</title>
        <authorList>
            <person name="Roh S.W."/>
            <person name="Nam Y.D."/>
            <person name="Nam S.H."/>
            <person name="Choi S.H."/>
            <person name="Park H.S."/>
            <person name="Bae J.W."/>
        </authorList>
    </citation>
    <scope>NUCLEOTIDE SEQUENCE [LARGE SCALE GENOMIC DNA]</scope>
    <source>
        <strain evidence="1">B3</strain>
        <strain evidence="3">DSM 18796 / CECT 7217 / JCM 14584 / KCTC 4019 / B3</strain>
    </source>
</reference>
<dbReference type="Proteomes" id="UP000011645">
    <property type="component" value="Unassembled WGS sequence"/>
</dbReference>
<name>D8J9A5_HALJB</name>
<dbReference type="GeneID" id="9420816"/>
<evidence type="ECO:0000313" key="1">
    <source>
        <dbReference type="EMBL" id="ADJ16374.1"/>
    </source>
</evidence>
<organism evidence="1 3">
    <name type="scientific">Halalkalicoccus jeotgali (strain DSM 18796 / CECT 7217 / JCM 14584 / KCTC 4019 / B3)</name>
    <dbReference type="NCBI Taxonomy" id="795797"/>
    <lineage>
        <taxon>Archaea</taxon>
        <taxon>Methanobacteriati</taxon>
        <taxon>Methanobacteriota</taxon>
        <taxon>Stenosarchaea group</taxon>
        <taxon>Halobacteria</taxon>
        <taxon>Halobacteriales</taxon>
        <taxon>Halococcaceae</taxon>
        <taxon>Halalkalicoccus</taxon>
    </lineage>
</organism>
<dbReference type="EMBL" id="AOHV01000027">
    <property type="protein sequence ID" value="ELY37108.1"/>
    <property type="molecule type" value="Genomic_DNA"/>
</dbReference>
<sequence length="106" mass="11756">MTGTSEPIAIEPSERFLEAAGEWGERRMLDEEAAVRAKAEQALLEIEHLVSGATEVEFAVEAGVVRYEPSEELAAFLDEQAALAGIDRQTVLELYVNLFSRVFLEE</sequence>
<protein>
    <submittedName>
        <fullName evidence="1">Uncharacterized protein</fullName>
    </submittedName>
</protein>
<dbReference type="PATRIC" id="fig|795797.18.peg.3000"/>
<keyword evidence="4" id="KW-1185">Reference proteome</keyword>